<protein>
    <submittedName>
        <fullName evidence="2">Transcriptional regulator, contains XRE-family HTH domain</fullName>
    </submittedName>
</protein>
<dbReference type="EMBL" id="FNZK01000002">
    <property type="protein sequence ID" value="SEJ00169.1"/>
    <property type="molecule type" value="Genomic_DNA"/>
</dbReference>
<dbReference type="Pfam" id="PF01381">
    <property type="entry name" value="HTH_3"/>
    <property type="match status" value="1"/>
</dbReference>
<reference evidence="2 3" key="1">
    <citation type="submission" date="2016-10" db="EMBL/GenBank/DDBJ databases">
        <authorList>
            <person name="de Groot N.N."/>
        </authorList>
    </citation>
    <scope>NUCLEOTIDE SEQUENCE [LARGE SCALE GENOMIC DNA]</scope>
    <source>
        <strain evidence="2 3">DSM 2179</strain>
    </source>
</reference>
<dbReference type="GO" id="GO:0003677">
    <property type="term" value="F:DNA binding"/>
    <property type="evidence" value="ECO:0007669"/>
    <property type="project" value="InterPro"/>
</dbReference>
<organism evidence="2 3">
    <name type="scientific">Propionispira arboris</name>
    <dbReference type="NCBI Taxonomy" id="84035"/>
    <lineage>
        <taxon>Bacteria</taxon>
        <taxon>Bacillati</taxon>
        <taxon>Bacillota</taxon>
        <taxon>Negativicutes</taxon>
        <taxon>Selenomonadales</taxon>
        <taxon>Selenomonadaceae</taxon>
        <taxon>Propionispira</taxon>
    </lineage>
</organism>
<dbReference type="CDD" id="cd00093">
    <property type="entry name" value="HTH_XRE"/>
    <property type="match status" value="1"/>
</dbReference>
<dbReference type="RefSeq" id="WP_091829108.1">
    <property type="nucleotide sequence ID" value="NZ_FNZK01000002.1"/>
</dbReference>
<dbReference type="Gene3D" id="1.10.260.40">
    <property type="entry name" value="lambda repressor-like DNA-binding domains"/>
    <property type="match status" value="1"/>
</dbReference>
<dbReference type="SUPFAM" id="SSF47413">
    <property type="entry name" value="lambda repressor-like DNA-binding domains"/>
    <property type="match status" value="1"/>
</dbReference>
<name>A0A1H6V6A7_9FIRM</name>
<proteinExistence type="predicted"/>
<dbReference type="PROSITE" id="PS50943">
    <property type="entry name" value="HTH_CROC1"/>
    <property type="match status" value="1"/>
</dbReference>
<dbReference type="Proteomes" id="UP000199662">
    <property type="component" value="Unassembled WGS sequence"/>
</dbReference>
<keyword evidence="3" id="KW-1185">Reference proteome</keyword>
<evidence type="ECO:0000313" key="3">
    <source>
        <dbReference type="Proteomes" id="UP000199662"/>
    </source>
</evidence>
<accession>A0A1H6V6A7</accession>
<evidence type="ECO:0000313" key="2">
    <source>
        <dbReference type="EMBL" id="SEJ00169.1"/>
    </source>
</evidence>
<dbReference type="STRING" id="84035.SAMN05660742_102230"/>
<dbReference type="InterPro" id="IPR001387">
    <property type="entry name" value="Cro/C1-type_HTH"/>
</dbReference>
<feature type="domain" description="HTH cro/C1-type" evidence="1">
    <location>
        <begin position="12"/>
        <end position="65"/>
    </location>
</feature>
<gene>
    <name evidence="2" type="ORF">SAMN05660742_102230</name>
</gene>
<evidence type="ECO:0000259" key="1">
    <source>
        <dbReference type="PROSITE" id="PS50943"/>
    </source>
</evidence>
<dbReference type="AlphaFoldDB" id="A0A1H6V6A7"/>
<sequence>MEPNDIDIGKRLQQARKNANLTQQKLADMMKLSVSYVKSTERGKKASLKYLFAVVENCHVSFDWLLTGVQDPAKSPQTIIKDAEIEQLLDVPRKLLNDPNPELQIWAKIQLQKAFADYYPTEK</sequence>
<dbReference type="InterPro" id="IPR010982">
    <property type="entry name" value="Lambda_DNA-bd_dom_sf"/>
</dbReference>
<dbReference type="SMART" id="SM00530">
    <property type="entry name" value="HTH_XRE"/>
    <property type="match status" value="1"/>
</dbReference>